<dbReference type="STRING" id="320778.ABT57_07970"/>
<evidence type="ECO:0000256" key="5">
    <source>
        <dbReference type="ARBA" id="ARBA00022991"/>
    </source>
</evidence>
<protein>
    <recommendedName>
        <fullName evidence="2 7">Cryptochrome DASH</fullName>
    </recommendedName>
</protein>
<feature type="binding site" evidence="6">
    <location>
        <position position="221"/>
    </location>
    <ligand>
        <name>FAD</name>
        <dbReference type="ChEBI" id="CHEBI:57692"/>
    </ligand>
</feature>
<organism evidence="9 10">
    <name type="scientific">Photobacterium ganghwense</name>
    <dbReference type="NCBI Taxonomy" id="320778"/>
    <lineage>
        <taxon>Bacteria</taxon>
        <taxon>Pseudomonadati</taxon>
        <taxon>Pseudomonadota</taxon>
        <taxon>Gammaproteobacteria</taxon>
        <taxon>Vibrionales</taxon>
        <taxon>Vibrionaceae</taxon>
        <taxon>Photobacterium</taxon>
    </lineage>
</organism>
<dbReference type="InterPro" id="IPR014133">
    <property type="entry name" value="Cry_DASH"/>
</dbReference>
<dbReference type="Pfam" id="PF03441">
    <property type="entry name" value="FAD_binding_7"/>
    <property type="match status" value="1"/>
</dbReference>
<dbReference type="GO" id="GO:0000719">
    <property type="term" value="P:photoreactive repair"/>
    <property type="evidence" value="ECO:0007669"/>
    <property type="project" value="TreeGrafter"/>
</dbReference>
<evidence type="ECO:0000256" key="4">
    <source>
        <dbReference type="ARBA" id="ARBA00022827"/>
    </source>
</evidence>
<dbReference type="InterPro" id="IPR014729">
    <property type="entry name" value="Rossmann-like_a/b/a_fold"/>
</dbReference>
<dbReference type="Gene3D" id="1.25.40.80">
    <property type="match status" value="1"/>
</dbReference>
<dbReference type="SUPFAM" id="SSF52425">
    <property type="entry name" value="Cryptochrome/photolyase, N-terminal domain"/>
    <property type="match status" value="1"/>
</dbReference>
<dbReference type="SUPFAM" id="SSF48173">
    <property type="entry name" value="Cryptochrome/photolyase FAD-binding domain"/>
    <property type="match status" value="1"/>
</dbReference>
<dbReference type="PRINTS" id="PR00147">
    <property type="entry name" value="DNAPHOTLYASE"/>
</dbReference>
<dbReference type="PATRIC" id="fig|320778.3.peg.1729"/>
<dbReference type="EMBL" id="LDOU01000006">
    <property type="protein sequence ID" value="KLV10470.1"/>
    <property type="molecule type" value="Genomic_DNA"/>
</dbReference>
<keyword evidence="10" id="KW-1185">Reference proteome</keyword>
<evidence type="ECO:0000256" key="2">
    <source>
        <dbReference type="ARBA" id="ARBA00017881"/>
    </source>
</evidence>
<dbReference type="Proteomes" id="UP000035909">
    <property type="component" value="Unassembled WGS sequence"/>
</dbReference>
<feature type="binding site" evidence="6">
    <location>
        <begin position="234"/>
        <end position="238"/>
    </location>
    <ligand>
        <name>FAD</name>
        <dbReference type="ChEBI" id="CHEBI:57692"/>
    </ligand>
</feature>
<comment type="similarity">
    <text evidence="1 7">Belongs to the DNA photolyase class-1 family.</text>
</comment>
<evidence type="ECO:0000256" key="7">
    <source>
        <dbReference type="RuleBase" id="RU367151"/>
    </source>
</evidence>
<dbReference type="InterPro" id="IPR002081">
    <property type="entry name" value="Cryptochrome/DNA_photolyase_1"/>
</dbReference>
<dbReference type="Gene3D" id="3.40.50.620">
    <property type="entry name" value="HUPs"/>
    <property type="match status" value="1"/>
</dbReference>
<reference evidence="9 10" key="1">
    <citation type="submission" date="2015-05" db="EMBL/GenBank/DDBJ databases">
        <title>Photobacterium galathea sp. nov.</title>
        <authorList>
            <person name="Machado H."/>
            <person name="Gram L."/>
        </authorList>
    </citation>
    <scope>NUCLEOTIDE SEQUENCE [LARGE SCALE GENOMIC DNA]</scope>
    <source>
        <strain evidence="9 10">DSM 22954</strain>
    </source>
</reference>
<dbReference type="InterPro" id="IPR005101">
    <property type="entry name" value="Cryptochr/Photolyase_FAD-bd"/>
</dbReference>
<accession>A0A0J1HFS8</accession>
<sequence>MTVGLFLFQNDLRLHDNAALKLAAEDVDRLICVYCLPPDRANQYPYTIHRPGYYRTQFLLQSLEDLSQQLERHKQHLHVLLEHPLNVLPTLITRYNISNVYRSEHTGVYERRIWQTLKGRYPYIRFTEVATHTLFDKTELPFPVTELPSTFSQFRKLVSDTEINPPVDTISYLPPQPGMVARFDVLKPLINRRMASLFRGGETEGLSHLKGYFLSRAPGSYKETRDSLDGWDSSTKFSPWLALGCLSPKKIVAQLEYYEQTIEKNMSTEWILFELLWREYFQWYAHCHGVKLFQFKGIKPHGPKTAFYPERFRRWCEGNTPFPLVNALMNQLRQTGYMSNRGRQIVASCLVNELSLDWRYGAGYFEEHLLDYDIASNWGNWQYLAGVGADPKGPRHFNIEKQTELFDPDGIFIRKWGGNNHDGNIDSVDAADWPVI</sequence>
<feature type="domain" description="Photolyase/cryptochrome alpha/beta" evidence="8">
    <location>
        <begin position="2"/>
        <end position="134"/>
    </location>
</feature>
<dbReference type="PANTHER" id="PTHR11455:SF22">
    <property type="entry name" value="CRYPTOCHROME DASH"/>
    <property type="match status" value="1"/>
</dbReference>
<comment type="caution">
    <text evidence="9">The sequence shown here is derived from an EMBL/GenBank/DDBJ whole genome shotgun (WGS) entry which is preliminary data.</text>
</comment>
<dbReference type="OrthoDB" id="9772484at2"/>
<proteinExistence type="inferred from homology"/>
<dbReference type="Gene3D" id="1.10.579.10">
    <property type="entry name" value="DNA Cyclobutane Dipyrimidine Photolyase, subunit A, domain 3"/>
    <property type="match status" value="1"/>
</dbReference>
<evidence type="ECO:0000313" key="10">
    <source>
        <dbReference type="Proteomes" id="UP000035909"/>
    </source>
</evidence>
<dbReference type="AlphaFoldDB" id="A0A0J1HFS8"/>
<comment type="cofactor">
    <cofactor evidence="7">
        <name>(6R)-5,10-methylene-5,6,7,8-tetrahydrofolate</name>
        <dbReference type="ChEBI" id="CHEBI:15636"/>
    </cofactor>
    <text evidence="7">Binds 1 5,10-methenyltetrahydrofolate (MTHF) per subunit.</text>
</comment>
<dbReference type="PROSITE" id="PS51645">
    <property type="entry name" value="PHR_CRY_ALPHA_BETA"/>
    <property type="match status" value="1"/>
</dbReference>
<keyword evidence="4 6" id="KW-0274">FAD</keyword>
<evidence type="ECO:0000313" key="9">
    <source>
        <dbReference type="EMBL" id="KLV10470.1"/>
    </source>
</evidence>
<dbReference type="NCBIfam" id="TIGR02765">
    <property type="entry name" value="crypto_DASH"/>
    <property type="match status" value="1"/>
</dbReference>
<evidence type="ECO:0000256" key="6">
    <source>
        <dbReference type="PIRSR" id="PIRSR602081-1"/>
    </source>
</evidence>
<feature type="binding site" evidence="6">
    <location>
        <begin position="371"/>
        <end position="373"/>
    </location>
    <ligand>
        <name>FAD</name>
        <dbReference type="ChEBI" id="CHEBI:57692"/>
    </ligand>
</feature>
<dbReference type="RefSeq" id="WP_047884635.1">
    <property type="nucleotide sequence ID" value="NZ_CP071326.1"/>
</dbReference>
<dbReference type="Pfam" id="PF00875">
    <property type="entry name" value="DNA_photolyase"/>
    <property type="match status" value="1"/>
</dbReference>
<gene>
    <name evidence="9" type="ORF">ABT57_07970</name>
</gene>
<evidence type="ECO:0000256" key="1">
    <source>
        <dbReference type="ARBA" id="ARBA00005862"/>
    </source>
</evidence>
<dbReference type="InterPro" id="IPR036134">
    <property type="entry name" value="Crypto/Photolyase_FAD-like_sf"/>
</dbReference>
<dbReference type="InterPro" id="IPR036155">
    <property type="entry name" value="Crypto/Photolyase_N_sf"/>
</dbReference>
<dbReference type="GO" id="GO:0003677">
    <property type="term" value="F:DNA binding"/>
    <property type="evidence" value="ECO:0007669"/>
    <property type="project" value="TreeGrafter"/>
</dbReference>
<dbReference type="GO" id="GO:0071949">
    <property type="term" value="F:FAD binding"/>
    <property type="evidence" value="ECO:0007669"/>
    <property type="project" value="TreeGrafter"/>
</dbReference>
<dbReference type="PANTHER" id="PTHR11455">
    <property type="entry name" value="CRYPTOCHROME"/>
    <property type="match status" value="1"/>
</dbReference>
<keyword evidence="5 7" id="KW-0157">Chromophore</keyword>
<dbReference type="InterPro" id="IPR006050">
    <property type="entry name" value="DNA_photolyase_N"/>
</dbReference>
<evidence type="ECO:0000256" key="3">
    <source>
        <dbReference type="ARBA" id="ARBA00022630"/>
    </source>
</evidence>
<evidence type="ECO:0000259" key="8">
    <source>
        <dbReference type="PROSITE" id="PS51645"/>
    </source>
</evidence>
<keyword evidence="3 6" id="KW-0285">Flavoprotein</keyword>
<name>A0A0J1HFS8_9GAMM</name>
<dbReference type="GO" id="GO:0003913">
    <property type="term" value="F:DNA photolyase activity"/>
    <property type="evidence" value="ECO:0007669"/>
    <property type="project" value="InterPro"/>
</dbReference>
<comment type="function">
    <text evidence="7">May have a photoreceptor function.</text>
</comment>
<comment type="cofactor">
    <cofactor evidence="6 7">
        <name>FAD</name>
        <dbReference type="ChEBI" id="CHEBI:57692"/>
    </cofactor>
    <text evidence="6 7">Binds 1 FAD per subunit.</text>
</comment>